<proteinExistence type="predicted"/>
<comment type="caution">
    <text evidence="2">The sequence shown here is derived from an EMBL/GenBank/DDBJ whole genome shotgun (WGS) entry which is preliminary data.</text>
</comment>
<reference evidence="3" key="1">
    <citation type="submission" date="2024-07" db="EMBL/GenBank/DDBJ databases">
        <title>Two chromosome-level genome assemblies of Korean endemic species Abeliophyllum distichum and Forsythia ovata (Oleaceae).</title>
        <authorList>
            <person name="Jang H."/>
        </authorList>
    </citation>
    <scope>NUCLEOTIDE SEQUENCE [LARGE SCALE GENOMIC DNA]</scope>
</reference>
<sequence length="156" mass="16728">MVFDCNQIRGLYGPLGICVGGGEMGFGPTNCGGGGLGIGKRSCWRVDKDVLDDQNDLKCSRSICKRNEDQQESSGPKKDVNPNVYSQKDEPLSDISDSASVSFPATASTTTASKVPFAFKDSFYNSECLEFSKESAVQLVGKIAIPLPTSEKKENS</sequence>
<feature type="compositionally biased region" description="Basic and acidic residues" evidence="1">
    <location>
        <begin position="66"/>
        <end position="80"/>
    </location>
</feature>
<evidence type="ECO:0000256" key="1">
    <source>
        <dbReference type="SAM" id="MobiDB-lite"/>
    </source>
</evidence>
<dbReference type="EMBL" id="JBFOLJ010000001">
    <property type="protein sequence ID" value="KAL2556222.1"/>
    <property type="molecule type" value="Genomic_DNA"/>
</dbReference>
<dbReference type="AlphaFoldDB" id="A0ABD1X2M4"/>
<protein>
    <submittedName>
        <fullName evidence="2">Uncharacterized protein</fullName>
    </submittedName>
</protein>
<gene>
    <name evidence="2" type="ORF">Fot_00961</name>
</gene>
<dbReference type="Proteomes" id="UP001604277">
    <property type="component" value="Unassembled WGS sequence"/>
</dbReference>
<evidence type="ECO:0000313" key="2">
    <source>
        <dbReference type="EMBL" id="KAL2556222.1"/>
    </source>
</evidence>
<evidence type="ECO:0000313" key="3">
    <source>
        <dbReference type="Proteomes" id="UP001604277"/>
    </source>
</evidence>
<name>A0ABD1X2M4_9LAMI</name>
<feature type="region of interest" description="Disordered" evidence="1">
    <location>
        <begin position="66"/>
        <end position="100"/>
    </location>
</feature>
<keyword evidence="3" id="KW-1185">Reference proteome</keyword>
<organism evidence="2 3">
    <name type="scientific">Forsythia ovata</name>
    <dbReference type="NCBI Taxonomy" id="205694"/>
    <lineage>
        <taxon>Eukaryota</taxon>
        <taxon>Viridiplantae</taxon>
        <taxon>Streptophyta</taxon>
        <taxon>Embryophyta</taxon>
        <taxon>Tracheophyta</taxon>
        <taxon>Spermatophyta</taxon>
        <taxon>Magnoliopsida</taxon>
        <taxon>eudicotyledons</taxon>
        <taxon>Gunneridae</taxon>
        <taxon>Pentapetalae</taxon>
        <taxon>asterids</taxon>
        <taxon>lamiids</taxon>
        <taxon>Lamiales</taxon>
        <taxon>Oleaceae</taxon>
        <taxon>Forsythieae</taxon>
        <taxon>Forsythia</taxon>
    </lineage>
</organism>
<accession>A0ABD1X2M4</accession>